<sequence length="292" mass="32984">ICSPECLNGGRCIGHNSCLCPKEYRGSRCEYAYSNCDGHDRFASVGWKCEMTQKETICNVSCPARSTKLQPSQPTTYTCSLDGTWQPDLKPICVQGTATSQYERYENGQHGSGWQHNSGSSSHQMNRYRQNLGGYRSNEGQDQTNNDYGYIGQQQVDYDFGGQQQIGHEFGGQQQIGHEFGGQQSIDDDEDDDHLNLGKQITEKPHHKVQQTYEEAQKRPEGNSLNIQDNRRRQGQEDFDVNLPPGKEDGTEEEIDESFKLLDEDGREVMNEIVSISIYIVNNKCIVCIYGI</sequence>
<dbReference type="EMBL" id="BMAV01009619">
    <property type="protein sequence ID" value="GFY54014.1"/>
    <property type="molecule type" value="Genomic_DNA"/>
</dbReference>
<feature type="compositionally biased region" description="Polar residues" evidence="2">
    <location>
        <begin position="112"/>
        <end position="126"/>
    </location>
</feature>
<feature type="region of interest" description="Disordered" evidence="2">
    <location>
        <begin position="175"/>
        <end position="254"/>
    </location>
</feature>
<reference evidence="4" key="1">
    <citation type="submission" date="2020-08" db="EMBL/GenBank/DDBJ databases">
        <title>Multicomponent nature underlies the extraordinary mechanical properties of spider dragline silk.</title>
        <authorList>
            <person name="Kono N."/>
            <person name="Nakamura H."/>
            <person name="Mori M."/>
            <person name="Yoshida Y."/>
            <person name="Ohtoshi R."/>
            <person name="Malay A.D."/>
            <person name="Moran D.A.P."/>
            <person name="Tomita M."/>
            <person name="Numata K."/>
            <person name="Arakawa K."/>
        </authorList>
    </citation>
    <scope>NUCLEOTIDE SEQUENCE</scope>
</reference>
<proteinExistence type="predicted"/>
<keyword evidence="5" id="KW-1185">Reference proteome</keyword>
<feature type="disulfide bond" evidence="1">
    <location>
        <begin position="2"/>
        <end position="12"/>
    </location>
</feature>
<dbReference type="AlphaFoldDB" id="A0A8X6XKE1"/>
<keyword evidence="1" id="KW-0245">EGF-like domain</keyword>
<name>A0A8X6XKE1_9ARAC</name>
<dbReference type="Gene3D" id="2.10.25.10">
    <property type="entry name" value="Laminin"/>
    <property type="match status" value="1"/>
</dbReference>
<dbReference type="PROSITE" id="PS00022">
    <property type="entry name" value="EGF_1"/>
    <property type="match status" value="1"/>
</dbReference>
<feature type="domain" description="EGF-like" evidence="3">
    <location>
        <begin position="1"/>
        <end position="30"/>
    </location>
</feature>
<dbReference type="OrthoDB" id="6436541at2759"/>
<keyword evidence="1" id="KW-1015">Disulfide bond</keyword>
<dbReference type="InterPro" id="IPR000742">
    <property type="entry name" value="EGF"/>
</dbReference>
<evidence type="ECO:0000313" key="4">
    <source>
        <dbReference type="EMBL" id="GFY54014.1"/>
    </source>
</evidence>
<dbReference type="PROSITE" id="PS50026">
    <property type="entry name" value="EGF_3"/>
    <property type="match status" value="1"/>
</dbReference>
<comment type="caution">
    <text evidence="1">Lacks conserved residue(s) required for the propagation of feature annotation.</text>
</comment>
<evidence type="ECO:0000259" key="3">
    <source>
        <dbReference type="PROSITE" id="PS50026"/>
    </source>
</evidence>
<comment type="caution">
    <text evidence="4">The sequence shown here is derived from an EMBL/GenBank/DDBJ whole genome shotgun (WGS) entry which is preliminary data.</text>
</comment>
<organism evidence="4 5">
    <name type="scientific">Trichonephila inaurata madagascariensis</name>
    <dbReference type="NCBI Taxonomy" id="2747483"/>
    <lineage>
        <taxon>Eukaryota</taxon>
        <taxon>Metazoa</taxon>
        <taxon>Ecdysozoa</taxon>
        <taxon>Arthropoda</taxon>
        <taxon>Chelicerata</taxon>
        <taxon>Arachnida</taxon>
        <taxon>Araneae</taxon>
        <taxon>Araneomorphae</taxon>
        <taxon>Entelegynae</taxon>
        <taxon>Araneoidea</taxon>
        <taxon>Nephilidae</taxon>
        <taxon>Trichonephila</taxon>
        <taxon>Trichonephila inaurata</taxon>
    </lineage>
</organism>
<feature type="disulfide bond" evidence="1">
    <location>
        <begin position="20"/>
        <end position="29"/>
    </location>
</feature>
<protein>
    <submittedName>
        <fullName evidence="4">EGF-like domain-containing protein</fullName>
    </submittedName>
</protein>
<accession>A0A8X6XKE1</accession>
<evidence type="ECO:0000256" key="1">
    <source>
        <dbReference type="PROSITE-ProRule" id="PRU00076"/>
    </source>
</evidence>
<feature type="region of interest" description="Disordered" evidence="2">
    <location>
        <begin position="107"/>
        <end position="126"/>
    </location>
</feature>
<evidence type="ECO:0000256" key="2">
    <source>
        <dbReference type="SAM" id="MobiDB-lite"/>
    </source>
</evidence>
<dbReference type="SUPFAM" id="SSF57196">
    <property type="entry name" value="EGF/Laminin"/>
    <property type="match status" value="1"/>
</dbReference>
<dbReference type="Proteomes" id="UP000886998">
    <property type="component" value="Unassembled WGS sequence"/>
</dbReference>
<gene>
    <name evidence="4" type="primary">AVEN_152145_1</name>
    <name evidence="4" type="ORF">TNIN_412361</name>
</gene>
<feature type="non-terminal residue" evidence="4">
    <location>
        <position position="1"/>
    </location>
</feature>
<evidence type="ECO:0000313" key="5">
    <source>
        <dbReference type="Proteomes" id="UP000886998"/>
    </source>
</evidence>